<evidence type="ECO:0008006" key="3">
    <source>
        <dbReference type="Google" id="ProtNLM"/>
    </source>
</evidence>
<evidence type="ECO:0000313" key="1">
    <source>
        <dbReference type="EMBL" id="CEG22796.1"/>
    </source>
</evidence>
<dbReference type="Pfam" id="PF14106">
    <property type="entry name" value="DUF4279"/>
    <property type="match status" value="1"/>
</dbReference>
<dbReference type="InterPro" id="IPR025459">
    <property type="entry name" value="DUF4279"/>
</dbReference>
<dbReference type="EMBL" id="CCXS01000001">
    <property type="protein sequence ID" value="CEG22796.1"/>
    <property type="molecule type" value="Genomic_DNA"/>
</dbReference>
<sequence>MEKTNSYTYFAIKSNGQFDNGFIAYEKGIFAPQELTHTLGIQPFSYWAYGDKRIDGSVYRFSAWSAEKSEAGRLDVEAQCKETIRNLKNKIPQLLQIKERYDVNFILTIVPSIYGDEQPWLSFDEEIIKFCYLTGTTIDVDMYIYPLENGNEEVMERS</sequence>
<evidence type="ECO:0000313" key="2">
    <source>
        <dbReference type="Proteomes" id="UP000043699"/>
    </source>
</evidence>
<protein>
    <recommendedName>
        <fullName evidence="3">DUF4279 domain-containing protein</fullName>
    </recommendedName>
</protein>
<name>A0A098ENC4_9BACL</name>
<proteinExistence type="predicted"/>
<dbReference type="Proteomes" id="UP000043699">
    <property type="component" value="Unassembled WGS sequence"/>
</dbReference>
<accession>A0A098ENC4</accession>
<gene>
    <name evidence="1" type="ORF">BN1080_01731</name>
</gene>
<reference evidence="1 2" key="1">
    <citation type="submission" date="2014-09" db="EMBL/GenBank/DDBJ databases">
        <authorList>
            <person name="Urmite Genomes Urmite Genomes"/>
        </authorList>
    </citation>
    <scope>NUCLEOTIDE SEQUENCE [LARGE SCALE GENOMIC DNA]</scope>
    <source>
        <strain evidence="1 2">ES2</strain>
    </source>
</reference>
<organism evidence="1 2">
    <name type="scientific">Planococcus massiliensis</name>
    <dbReference type="NCBI Taxonomy" id="1499687"/>
    <lineage>
        <taxon>Bacteria</taxon>
        <taxon>Bacillati</taxon>
        <taxon>Bacillota</taxon>
        <taxon>Bacilli</taxon>
        <taxon>Bacillales</taxon>
        <taxon>Caryophanaceae</taxon>
        <taxon>Planococcus</taxon>
    </lineage>
</organism>
<dbReference type="RefSeq" id="WP_052651620.1">
    <property type="nucleotide sequence ID" value="NZ_CCXS01000001.1"/>
</dbReference>
<keyword evidence="2" id="KW-1185">Reference proteome</keyword>
<dbReference type="AlphaFoldDB" id="A0A098ENC4"/>
<dbReference type="STRING" id="1499687.BN1080_01731"/>